<name>A0A917A4A2_9RHOB</name>
<proteinExistence type="predicted"/>
<sequence length="135" mass="15820">MQLGDFEGRWRMSRVVHHHGGPDARFDGIATFDRDAEGLVLTEEGELRLPGQVPMRATRRYLWRQEGAHIAVFFDDGRAFHHIGAEPSGVEAEHHCDPDLYRVRYDFGDWPLWRAEWRVTGPRKDYRMVTEYRPA</sequence>
<evidence type="ECO:0000313" key="3">
    <source>
        <dbReference type="Proteomes" id="UP000612855"/>
    </source>
</evidence>
<evidence type="ECO:0000313" key="2">
    <source>
        <dbReference type="EMBL" id="GGE22949.1"/>
    </source>
</evidence>
<protein>
    <recommendedName>
        <fullName evidence="1">DUF6314 domain-containing protein</fullName>
    </recommendedName>
</protein>
<organism evidence="2 3">
    <name type="scientific">Primorskyibacter flagellatus</name>
    <dbReference type="NCBI Taxonomy" id="1387277"/>
    <lineage>
        <taxon>Bacteria</taxon>
        <taxon>Pseudomonadati</taxon>
        <taxon>Pseudomonadota</taxon>
        <taxon>Alphaproteobacteria</taxon>
        <taxon>Rhodobacterales</taxon>
        <taxon>Roseobacteraceae</taxon>
        <taxon>Primorskyibacter</taxon>
    </lineage>
</organism>
<keyword evidence="3" id="KW-1185">Reference proteome</keyword>
<dbReference type="RefSeq" id="WP_188476501.1">
    <property type="nucleotide sequence ID" value="NZ_BMFJ01000001.1"/>
</dbReference>
<dbReference type="Pfam" id="PF19834">
    <property type="entry name" value="DUF6314"/>
    <property type="match status" value="1"/>
</dbReference>
<dbReference type="InterPro" id="IPR045632">
    <property type="entry name" value="DUF6314"/>
</dbReference>
<dbReference type="AlphaFoldDB" id="A0A917A4A2"/>
<accession>A0A917A4A2</accession>
<feature type="domain" description="DUF6314" evidence="1">
    <location>
        <begin position="6"/>
        <end position="133"/>
    </location>
</feature>
<evidence type="ECO:0000259" key="1">
    <source>
        <dbReference type="Pfam" id="PF19834"/>
    </source>
</evidence>
<comment type="caution">
    <text evidence="2">The sequence shown here is derived from an EMBL/GenBank/DDBJ whole genome shotgun (WGS) entry which is preliminary data.</text>
</comment>
<dbReference type="Proteomes" id="UP000612855">
    <property type="component" value="Unassembled WGS sequence"/>
</dbReference>
<gene>
    <name evidence="2" type="ORF">GCM10011360_09300</name>
</gene>
<dbReference type="EMBL" id="BMFJ01000001">
    <property type="protein sequence ID" value="GGE22949.1"/>
    <property type="molecule type" value="Genomic_DNA"/>
</dbReference>
<reference evidence="3" key="1">
    <citation type="journal article" date="2019" name="Int. J. Syst. Evol. Microbiol.">
        <title>The Global Catalogue of Microorganisms (GCM) 10K type strain sequencing project: providing services to taxonomists for standard genome sequencing and annotation.</title>
        <authorList>
            <consortium name="The Broad Institute Genomics Platform"/>
            <consortium name="The Broad Institute Genome Sequencing Center for Infectious Disease"/>
            <person name="Wu L."/>
            <person name="Ma J."/>
        </authorList>
    </citation>
    <scope>NUCLEOTIDE SEQUENCE [LARGE SCALE GENOMIC DNA]</scope>
    <source>
        <strain evidence="3">CGMCC 1.12664</strain>
    </source>
</reference>